<dbReference type="InterPro" id="IPR012349">
    <property type="entry name" value="Split_barrel_FMN-bd"/>
</dbReference>
<comment type="caution">
    <text evidence="3">The sequence shown here is derived from an EMBL/GenBank/DDBJ whole genome shotgun (WGS) entry which is preliminary data.</text>
</comment>
<dbReference type="Gene3D" id="2.30.110.10">
    <property type="entry name" value="Electron Transport, Fmn-binding Protein, Chain A"/>
    <property type="match status" value="1"/>
</dbReference>
<dbReference type="PANTHER" id="PTHR35176">
    <property type="entry name" value="HEME OXYGENASE HI_0854-RELATED"/>
    <property type="match status" value="1"/>
</dbReference>
<keyword evidence="1" id="KW-0560">Oxidoreductase</keyword>
<gene>
    <name evidence="3" type="ORF">HNR61_007284</name>
</gene>
<evidence type="ECO:0000256" key="1">
    <source>
        <dbReference type="ARBA" id="ARBA00023002"/>
    </source>
</evidence>
<evidence type="ECO:0000259" key="2">
    <source>
        <dbReference type="Pfam" id="PF01243"/>
    </source>
</evidence>
<dbReference type="SUPFAM" id="SSF50475">
    <property type="entry name" value="FMN-binding split barrel"/>
    <property type="match status" value="1"/>
</dbReference>
<dbReference type="GO" id="GO:0016627">
    <property type="term" value="F:oxidoreductase activity, acting on the CH-CH group of donors"/>
    <property type="evidence" value="ECO:0007669"/>
    <property type="project" value="TreeGrafter"/>
</dbReference>
<dbReference type="RefSeq" id="WP_182847587.1">
    <property type="nucleotide sequence ID" value="NZ_BAAALP010000058.1"/>
</dbReference>
<feature type="domain" description="Pyridoxamine 5'-phosphate oxidase N-terminal" evidence="2">
    <location>
        <begin position="15"/>
        <end position="139"/>
    </location>
</feature>
<dbReference type="InterPro" id="IPR011576">
    <property type="entry name" value="Pyridox_Oxase_N"/>
</dbReference>
<dbReference type="InterPro" id="IPR052019">
    <property type="entry name" value="F420H2_bilvrd_red/Heme_oxyg"/>
</dbReference>
<dbReference type="GO" id="GO:0070967">
    <property type="term" value="F:coenzyme F420 binding"/>
    <property type="evidence" value="ECO:0007669"/>
    <property type="project" value="TreeGrafter"/>
</dbReference>
<dbReference type="NCBIfam" id="TIGR03618">
    <property type="entry name" value="Rv1155_F420"/>
    <property type="match status" value="1"/>
</dbReference>
<sequence length="148" mass="16245">MSENESGPAPRALTEDELVKILGEQGFGTLATVKRSGHPHLATVLYRWDPAERVVRISTLEGRIKTRHLRRDPRVALHVNGGNVWSFAVVEGDAEVSAEAAELVAFAGGFEDPAEERAHLERMAAERRVVIRIPADRLYGTALDIPGE</sequence>
<reference evidence="3 4" key="1">
    <citation type="submission" date="2020-08" db="EMBL/GenBank/DDBJ databases">
        <title>Genomic Encyclopedia of Type Strains, Phase IV (KMG-IV): sequencing the most valuable type-strain genomes for metagenomic binning, comparative biology and taxonomic classification.</title>
        <authorList>
            <person name="Goeker M."/>
        </authorList>
    </citation>
    <scope>NUCLEOTIDE SEQUENCE [LARGE SCALE GENOMIC DNA]</scope>
    <source>
        <strain evidence="3 4">DSM 44197</strain>
    </source>
</reference>
<proteinExistence type="predicted"/>
<dbReference type="GO" id="GO:0005829">
    <property type="term" value="C:cytosol"/>
    <property type="evidence" value="ECO:0007669"/>
    <property type="project" value="TreeGrafter"/>
</dbReference>
<accession>A0A7W3LWL1</accession>
<dbReference type="PANTHER" id="PTHR35176:SF6">
    <property type="entry name" value="HEME OXYGENASE HI_0854-RELATED"/>
    <property type="match status" value="1"/>
</dbReference>
<name>A0A7W3LWL1_ACTNM</name>
<keyword evidence="4" id="KW-1185">Reference proteome</keyword>
<dbReference type="AlphaFoldDB" id="A0A7W3LWL1"/>
<organism evidence="3 4">
    <name type="scientific">Actinomadura namibiensis</name>
    <dbReference type="NCBI Taxonomy" id="182080"/>
    <lineage>
        <taxon>Bacteria</taxon>
        <taxon>Bacillati</taxon>
        <taxon>Actinomycetota</taxon>
        <taxon>Actinomycetes</taxon>
        <taxon>Streptosporangiales</taxon>
        <taxon>Thermomonosporaceae</taxon>
        <taxon>Actinomadura</taxon>
    </lineage>
</organism>
<dbReference type="EMBL" id="JACJIA010000012">
    <property type="protein sequence ID" value="MBA8955608.1"/>
    <property type="molecule type" value="Genomic_DNA"/>
</dbReference>
<evidence type="ECO:0000313" key="3">
    <source>
        <dbReference type="EMBL" id="MBA8955608.1"/>
    </source>
</evidence>
<dbReference type="Pfam" id="PF01243">
    <property type="entry name" value="PNPOx_N"/>
    <property type="match status" value="1"/>
</dbReference>
<protein>
    <submittedName>
        <fullName evidence="3">PPOX class probable F420-dependent enzyme</fullName>
    </submittedName>
</protein>
<evidence type="ECO:0000313" key="4">
    <source>
        <dbReference type="Proteomes" id="UP000572680"/>
    </source>
</evidence>
<dbReference type="Proteomes" id="UP000572680">
    <property type="component" value="Unassembled WGS sequence"/>
</dbReference>
<dbReference type="InterPro" id="IPR019920">
    <property type="entry name" value="F420-binding_dom_put"/>
</dbReference>